<dbReference type="Proteomes" id="UP000468327">
    <property type="component" value="Unassembled WGS sequence"/>
</dbReference>
<dbReference type="EMBL" id="QIBW01000001">
    <property type="protein sequence ID" value="ROT91990.1"/>
    <property type="molecule type" value="Genomic_DNA"/>
</dbReference>
<keyword evidence="6" id="KW-1185">Reference proteome</keyword>
<evidence type="ECO:0000313" key="1">
    <source>
        <dbReference type="EMBL" id="MSA93504.1"/>
    </source>
</evidence>
<dbReference type="EMBL" id="WKZA01000001">
    <property type="protein sequence ID" value="MSA93504.1"/>
    <property type="molecule type" value="Genomic_DNA"/>
</dbReference>
<gene>
    <name evidence="3" type="ORF">DMP12_00270</name>
    <name evidence="1" type="ORF">GKG38_00125</name>
    <name evidence="2" type="ORF">GO738_14610</name>
</gene>
<sequence length="84" mass="8969">MCTNGVNTGQLEQMIEQVDDHVKLERRWAHTLGHLAGDAGFATVSEKMHAAQALLDDVRALLGEAKDALEDDAAAASNVTVNLV</sequence>
<comment type="caution">
    <text evidence="3">The sequence shown here is derived from an EMBL/GenBank/DDBJ whole genome shotgun (WGS) entry which is preliminary data.</text>
</comment>
<proteinExistence type="predicted"/>
<accession>A0A1Y4FVJ8</accession>
<name>A0A1Y4FVJ8_9ACTN</name>
<evidence type="ECO:0000313" key="2">
    <source>
        <dbReference type="EMBL" id="MVN16558.1"/>
    </source>
</evidence>
<evidence type="ECO:0000313" key="6">
    <source>
        <dbReference type="Proteomes" id="UP000468327"/>
    </source>
</evidence>
<dbReference type="GeneID" id="97355511"/>
<evidence type="ECO:0000313" key="5">
    <source>
        <dbReference type="Proteomes" id="UP000462865"/>
    </source>
</evidence>
<evidence type="ECO:0000313" key="3">
    <source>
        <dbReference type="EMBL" id="ROT91990.1"/>
    </source>
</evidence>
<organism evidence="3 4">
    <name type="scientific">Gordonibacter urolithinfaciens</name>
    <dbReference type="NCBI Taxonomy" id="1335613"/>
    <lineage>
        <taxon>Bacteria</taxon>
        <taxon>Bacillati</taxon>
        <taxon>Actinomycetota</taxon>
        <taxon>Coriobacteriia</taxon>
        <taxon>Eggerthellales</taxon>
        <taxon>Eggerthellaceae</taxon>
        <taxon>Gordonibacter</taxon>
    </lineage>
</organism>
<reference evidence="1 5" key="4">
    <citation type="journal article" date="2019" name="Nat. Med.">
        <title>A library of human gut bacterial isolates paired with longitudinal multiomics data enables mechanistic microbiome research.</title>
        <authorList>
            <person name="Poyet M."/>
            <person name="Groussin M."/>
            <person name="Gibbons S.M."/>
            <person name="Avila-Pacheco J."/>
            <person name="Jiang X."/>
            <person name="Kearney S.M."/>
            <person name="Perrotta A.R."/>
            <person name="Berdy B."/>
            <person name="Zhao S."/>
            <person name="Lieberman T.D."/>
            <person name="Swanson P.K."/>
            <person name="Smith M."/>
            <person name="Roesemann S."/>
            <person name="Alexander J.E."/>
            <person name="Rich S.A."/>
            <person name="Livny J."/>
            <person name="Vlamakis H."/>
            <person name="Clish C."/>
            <person name="Bullock K."/>
            <person name="Deik A."/>
            <person name="Scott J."/>
            <person name="Pierce K.A."/>
            <person name="Xavier R.J."/>
            <person name="Alm E.J."/>
        </authorList>
    </citation>
    <scope>NUCLEOTIDE SEQUENCE [LARGE SCALE GENOMIC DNA]</scope>
    <source>
        <strain evidence="1 5">BIOML-A1</strain>
    </source>
</reference>
<protein>
    <submittedName>
        <fullName evidence="3">Dynein gamma chain protein</fullName>
    </submittedName>
</protein>
<dbReference type="AlphaFoldDB" id="A0A1Y4FVJ8"/>
<dbReference type="Proteomes" id="UP000285258">
    <property type="component" value="Unassembled WGS sequence"/>
</dbReference>
<dbReference type="RefSeq" id="WP_015539352.1">
    <property type="nucleotide sequence ID" value="NZ_BAABZN010000001.1"/>
</dbReference>
<reference evidence="3" key="3">
    <citation type="journal article" date="2019" name="Microbiol. Resour. Announc.">
        <title>Draft Genome Sequences of Type Strains of Gordonibacter faecihominis, Paraeggerthella hongkongensis, Parvibacter caecicola,Slackia equolifaciens, Slackia faecicanis, and Slackia isoflavoniconvertens.</title>
        <authorList>
            <person name="Danylec N."/>
            <person name="Stoll D.A."/>
            <person name="Dotsch A."/>
            <person name="Huch M."/>
        </authorList>
    </citation>
    <scope>NUCLEOTIDE SEQUENCE</scope>
    <source>
        <strain evidence="3">DSM 27213</strain>
    </source>
</reference>
<reference evidence="3" key="2">
    <citation type="journal article" date="2019" name="Int. J. Syst. Evol. Microbiol.">
        <title>Gordonibacter faecihominis is a later heterotypic synonym of Gordonibacter urolithinfaciens.</title>
        <authorList>
            <person name="Danylec N."/>
            <person name="Stoll D.A."/>
            <person name="Huch M."/>
        </authorList>
    </citation>
    <scope>NUCLEOTIDE SEQUENCE</scope>
    <source>
        <strain evidence="3">DSM 27213</strain>
    </source>
</reference>
<reference evidence="4" key="1">
    <citation type="submission" date="2018-05" db="EMBL/GenBank/DDBJ databases">
        <title>Genome Sequencing of selected type strains of the family Eggerthellaceae.</title>
        <authorList>
            <person name="Danylec N."/>
            <person name="Stoll D.A."/>
            <person name="Doetsch A."/>
            <person name="Huch M."/>
        </authorList>
    </citation>
    <scope>NUCLEOTIDE SEQUENCE [LARGE SCALE GENOMIC DNA]</scope>
    <source>
        <strain evidence="4">DSM 27213</strain>
    </source>
</reference>
<dbReference type="EMBL" id="WPOC01000035">
    <property type="protein sequence ID" value="MVN16558.1"/>
    <property type="molecule type" value="Genomic_DNA"/>
</dbReference>
<evidence type="ECO:0000313" key="4">
    <source>
        <dbReference type="Proteomes" id="UP000285258"/>
    </source>
</evidence>
<reference evidence="2 6" key="5">
    <citation type="submission" date="2019-11" db="EMBL/GenBank/DDBJ databases">
        <title>Whole genome shotgun sequencing (WGS) data from Adlercreutzia equolifaciens ResAG-91, Eggerthella lenta MRI-F36, MRI-F37, MRI-F40, ResAG-49, ResAG-88, ResAG-121, ResAG-145, and Gordonibacter sp. ResAG-5, ResAG-26, ResAG-43, ResAG-50, ResAG-59.</title>
        <authorList>
            <person name="Stoll D.A."/>
            <person name="Danylec N."/>
            <person name="Franz C.M.A.P."/>
            <person name="Huch M."/>
        </authorList>
    </citation>
    <scope>NUCLEOTIDE SEQUENCE [LARGE SCALE GENOMIC DNA]</scope>
    <source>
        <strain evidence="2 6">ResAG-59</strain>
    </source>
</reference>
<dbReference type="Proteomes" id="UP000462865">
    <property type="component" value="Unassembled WGS sequence"/>
</dbReference>